<gene>
    <name evidence="1" type="ORF">HPB49_020525</name>
</gene>
<organism evidence="1 2">
    <name type="scientific">Dermacentor silvarum</name>
    <name type="common">Tick</name>
    <dbReference type="NCBI Taxonomy" id="543639"/>
    <lineage>
        <taxon>Eukaryota</taxon>
        <taxon>Metazoa</taxon>
        <taxon>Ecdysozoa</taxon>
        <taxon>Arthropoda</taxon>
        <taxon>Chelicerata</taxon>
        <taxon>Arachnida</taxon>
        <taxon>Acari</taxon>
        <taxon>Parasitiformes</taxon>
        <taxon>Ixodida</taxon>
        <taxon>Ixodoidea</taxon>
        <taxon>Ixodidae</taxon>
        <taxon>Rhipicephalinae</taxon>
        <taxon>Dermacentor</taxon>
    </lineage>
</organism>
<protein>
    <submittedName>
        <fullName evidence="1">Uncharacterized protein</fullName>
    </submittedName>
</protein>
<evidence type="ECO:0000313" key="1">
    <source>
        <dbReference type="EMBL" id="KAH7946121.1"/>
    </source>
</evidence>
<reference evidence="1" key="1">
    <citation type="submission" date="2020-05" db="EMBL/GenBank/DDBJ databases">
        <title>Large-scale comparative analyses of tick genomes elucidate their genetic diversity and vector capacities.</title>
        <authorList>
            <person name="Jia N."/>
            <person name="Wang J."/>
            <person name="Shi W."/>
            <person name="Du L."/>
            <person name="Sun Y."/>
            <person name="Zhan W."/>
            <person name="Jiang J."/>
            <person name="Wang Q."/>
            <person name="Zhang B."/>
            <person name="Ji P."/>
            <person name="Sakyi L.B."/>
            <person name="Cui X."/>
            <person name="Yuan T."/>
            <person name="Jiang B."/>
            <person name="Yang W."/>
            <person name="Lam T.T.-Y."/>
            <person name="Chang Q."/>
            <person name="Ding S."/>
            <person name="Wang X."/>
            <person name="Zhu J."/>
            <person name="Ruan X."/>
            <person name="Zhao L."/>
            <person name="Wei J."/>
            <person name="Que T."/>
            <person name="Du C."/>
            <person name="Cheng J."/>
            <person name="Dai P."/>
            <person name="Han X."/>
            <person name="Huang E."/>
            <person name="Gao Y."/>
            <person name="Liu J."/>
            <person name="Shao H."/>
            <person name="Ye R."/>
            <person name="Li L."/>
            <person name="Wei W."/>
            <person name="Wang X."/>
            <person name="Wang C."/>
            <person name="Yang T."/>
            <person name="Huo Q."/>
            <person name="Li W."/>
            <person name="Guo W."/>
            <person name="Chen H."/>
            <person name="Zhou L."/>
            <person name="Ni X."/>
            <person name="Tian J."/>
            <person name="Zhou Y."/>
            <person name="Sheng Y."/>
            <person name="Liu T."/>
            <person name="Pan Y."/>
            <person name="Xia L."/>
            <person name="Li J."/>
            <person name="Zhao F."/>
            <person name="Cao W."/>
        </authorList>
    </citation>
    <scope>NUCLEOTIDE SEQUENCE</scope>
    <source>
        <strain evidence="1">Dsil-2018</strain>
    </source>
</reference>
<dbReference type="Proteomes" id="UP000821865">
    <property type="component" value="Chromosome 6"/>
</dbReference>
<comment type="caution">
    <text evidence="1">The sequence shown here is derived from an EMBL/GenBank/DDBJ whole genome shotgun (WGS) entry which is preliminary data.</text>
</comment>
<sequence>MESWQPLRRQHRRQRSLASLLVSCVVVLCLSCLDGSRADESQAPLVRIENGLLAGKRITVVGKQVDAFLGIPYAVPPTGNLRFEKPQPADAWDGTLQAVNKPPPCRQLDMPFLAGKRLYYSNTSTEDCLYVNVWRPSSSCPRSESCGAKLPVIVFIHGGALQWGDSSLFLH</sequence>
<name>A0ACB8CMH8_DERSI</name>
<proteinExistence type="predicted"/>
<evidence type="ECO:0000313" key="2">
    <source>
        <dbReference type="Proteomes" id="UP000821865"/>
    </source>
</evidence>
<dbReference type="EMBL" id="CM023475">
    <property type="protein sequence ID" value="KAH7946121.1"/>
    <property type="molecule type" value="Genomic_DNA"/>
</dbReference>
<keyword evidence="2" id="KW-1185">Reference proteome</keyword>
<accession>A0ACB8CMH8</accession>